<name>A0A433SRQ3_ELYCH</name>
<dbReference type="Proteomes" id="UP000271974">
    <property type="component" value="Unassembled WGS sequence"/>
</dbReference>
<reference evidence="6 7" key="1">
    <citation type="submission" date="2019-01" db="EMBL/GenBank/DDBJ databases">
        <title>A draft genome assembly of the solar-powered sea slug Elysia chlorotica.</title>
        <authorList>
            <person name="Cai H."/>
            <person name="Li Q."/>
            <person name="Fang X."/>
            <person name="Li J."/>
            <person name="Curtis N.E."/>
            <person name="Altenburger A."/>
            <person name="Shibata T."/>
            <person name="Feng M."/>
            <person name="Maeda T."/>
            <person name="Schwartz J.A."/>
            <person name="Shigenobu S."/>
            <person name="Lundholm N."/>
            <person name="Nishiyama T."/>
            <person name="Yang H."/>
            <person name="Hasebe M."/>
            <person name="Li S."/>
            <person name="Pierce S.K."/>
            <person name="Wang J."/>
        </authorList>
    </citation>
    <scope>NUCLEOTIDE SEQUENCE [LARGE SCALE GENOMIC DNA]</scope>
    <source>
        <strain evidence="6">EC2010</strain>
        <tissue evidence="6">Whole organism of an adult</tissue>
    </source>
</reference>
<dbReference type="InterPro" id="IPR007666">
    <property type="entry name" value="ADP_PFK/GK"/>
</dbReference>
<evidence type="ECO:0000256" key="5">
    <source>
        <dbReference type="ARBA" id="ARBA00023152"/>
    </source>
</evidence>
<dbReference type="Gene3D" id="3.40.1190.20">
    <property type="match status" value="1"/>
</dbReference>
<dbReference type="Pfam" id="PF04587">
    <property type="entry name" value="ADP_PFK_GK"/>
    <property type="match status" value="1"/>
</dbReference>
<keyword evidence="4" id="KW-0460">Magnesium</keyword>
<evidence type="ECO:0000256" key="3">
    <source>
        <dbReference type="ARBA" id="ARBA00022777"/>
    </source>
</evidence>
<keyword evidence="2" id="KW-0479">Metal-binding</keyword>
<keyword evidence="1" id="KW-0808">Transferase</keyword>
<keyword evidence="3" id="KW-0418">Kinase</keyword>
<proteinExistence type="predicted"/>
<evidence type="ECO:0008006" key="8">
    <source>
        <dbReference type="Google" id="ProtNLM"/>
    </source>
</evidence>
<dbReference type="STRING" id="188477.A0A433SRQ3"/>
<dbReference type="GO" id="GO:0006096">
    <property type="term" value="P:glycolytic process"/>
    <property type="evidence" value="ECO:0007669"/>
    <property type="project" value="UniProtKB-KW"/>
</dbReference>
<dbReference type="EMBL" id="RQTK01001139">
    <property type="protein sequence ID" value="RUS71928.1"/>
    <property type="molecule type" value="Genomic_DNA"/>
</dbReference>
<protein>
    <recommendedName>
        <fullName evidence="8">ADP-dependent glucokinase</fullName>
    </recommendedName>
</protein>
<evidence type="ECO:0000256" key="4">
    <source>
        <dbReference type="ARBA" id="ARBA00022842"/>
    </source>
</evidence>
<dbReference type="AlphaFoldDB" id="A0A433SRQ3"/>
<organism evidence="6 7">
    <name type="scientific">Elysia chlorotica</name>
    <name type="common">Eastern emerald elysia</name>
    <name type="synonym">Sea slug</name>
    <dbReference type="NCBI Taxonomy" id="188477"/>
    <lineage>
        <taxon>Eukaryota</taxon>
        <taxon>Metazoa</taxon>
        <taxon>Spiralia</taxon>
        <taxon>Lophotrochozoa</taxon>
        <taxon>Mollusca</taxon>
        <taxon>Gastropoda</taxon>
        <taxon>Heterobranchia</taxon>
        <taxon>Euthyneura</taxon>
        <taxon>Panpulmonata</taxon>
        <taxon>Sacoglossa</taxon>
        <taxon>Placobranchoidea</taxon>
        <taxon>Plakobranchidae</taxon>
        <taxon>Elysia</taxon>
    </lineage>
</organism>
<dbReference type="OrthoDB" id="5847021at2759"/>
<dbReference type="GO" id="GO:0046872">
    <property type="term" value="F:metal ion binding"/>
    <property type="evidence" value="ECO:0007669"/>
    <property type="project" value="UniProtKB-KW"/>
</dbReference>
<sequence>MPERINSNLDIIVPGVDLLKALNISPGRKQNHESIANLEQLQETFSQYLARGSAAERPFMDRTLYGDIIKTAETLEQTEYFVGGNAALIAIKASQLFPSLKVHFVGAVGPKLKPLMPKAIDLDPACLVTQDEVHLIMEYQVKEVWGDATAPVANRFVTSFDETNLHMKMLEPFFKVVQSADFDLMVLSGLHMMDALPADLFAKRMDQFVRLLRDAPKSTTSHLELASMANADFVKQIVEKVLPNIDSLGLNEQELVFASKSCGGPHADLFDRENHGQPDIHKISDILLWVMKRFGRSAGSKPESRLSRIHFHSLTYHIMAVSGETWSNSASAVAAGAQIAGLQACDTAELRADLLDLKFPATFSLFSGDAERKLDPQKSVISWEKDNVRFVLSPVLVCKKPMKTVGLGDAISATGLMFSQVQLL</sequence>
<dbReference type="PANTHER" id="PTHR21208">
    <property type="entry name" value="ADP-DEPENDENT GLUCOKINASE"/>
    <property type="match status" value="1"/>
</dbReference>
<dbReference type="PANTHER" id="PTHR21208:SF0">
    <property type="entry name" value="ADP-DEPENDENT GLUCOKINASE"/>
    <property type="match status" value="1"/>
</dbReference>
<dbReference type="InterPro" id="IPR029056">
    <property type="entry name" value="Ribokinase-like"/>
</dbReference>
<gene>
    <name evidence="6" type="ORF">EGW08_020303</name>
</gene>
<dbReference type="GO" id="GO:0006006">
    <property type="term" value="P:glucose metabolic process"/>
    <property type="evidence" value="ECO:0007669"/>
    <property type="project" value="TreeGrafter"/>
</dbReference>
<keyword evidence="7" id="KW-1185">Reference proteome</keyword>
<dbReference type="SUPFAM" id="SSF53613">
    <property type="entry name" value="Ribokinase-like"/>
    <property type="match status" value="1"/>
</dbReference>
<evidence type="ECO:0000256" key="1">
    <source>
        <dbReference type="ARBA" id="ARBA00022679"/>
    </source>
</evidence>
<dbReference type="GO" id="GO:0043843">
    <property type="term" value="F:ADP-specific glucokinase activity"/>
    <property type="evidence" value="ECO:0007669"/>
    <property type="project" value="TreeGrafter"/>
</dbReference>
<accession>A0A433SRQ3</accession>
<dbReference type="PROSITE" id="PS51255">
    <property type="entry name" value="ADPK"/>
    <property type="match status" value="1"/>
</dbReference>
<comment type="caution">
    <text evidence="6">The sequence shown here is derived from an EMBL/GenBank/DDBJ whole genome shotgun (WGS) entry which is preliminary data.</text>
</comment>
<evidence type="ECO:0000313" key="7">
    <source>
        <dbReference type="Proteomes" id="UP000271974"/>
    </source>
</evidence>
<dbReference type="GO" id="GO:0005783">
    <property type="term" value="C:endoplasmic reticulum"/>
    <property type="evidence" value="ECO:0007669"/>
    <property type="project" value="TreeGrafter"/>
</dbReference>
<evidence type="ECO:0000256" key="2">
    <source>
        <dbReference type="ARBA" id="ARBA00022723"/>
    </source>
</evidence>
<evidence type="ECO:0000313" key="6">
    <source>
        <dbReference type="EMBL" id="RUS71928.1"/>
    </source>
</evidence>
<keyword evidence="5" id="KW-0324">Glycolysis</keyword>